<sequence>MTLFDDRTHLIAWSEYADKSIADVEEFRNGTGAIVQVISSYGPPLDVVLSFHSTCVINVVAHQYTYCLYPKAMLIANASIEWCLGGLATKIFYFQTDGVIRMTDKFKDFIDHLF</sequence>
<reference evidence="2" key="1">
    <citation type="journal article" date="2017" name="Nat. Ecol. Evol.">
        <title>Genome expansion and lineage-specific genetic innovations in the forest pathogenic fungi Armillaria.</title>
        <authorList>
            <person name="Sipos G."/>
            <person name="Prasanna A.N."/>
            <person name="Walter M.C."/>
            <person name="O'Connor E."/>
            <person name="Balint B."/>
            <person name="Krizsan K."/>
            <person name="Kiss B."/>
            <person name="Hess J."/>
            <person name="Varga T."/>
            <person name="Slot J."/>
            <person name="Riley R."/>
            <person name="Boka B."/>
            <person name="Rigling D."/>
            <person name="Barry K."/>
            <person name="Lee J."/>
            <person name="Mihaltcheva S."/>
            <person name="LaButti K."/>
            <person name="Lipzen A."/>
            <person name="Waldron R."/>
            <person name="Moloney N.M."/>
            <person name="Sperisen C."/>
            <person name="Kredics L."/>
            <person name="Vagvoelgyi C."/>
            <person name="Patrignani A."/>
            <person name="Fitzpatrick D."/>
            <person name="Nagy I."/>
            <person name="Doyle S."/>
            <person name="Anderson J.B."/>
            <person name="Grigoriev I.V."/>
            <person name="Gueldener U."/>
            <person name="Muensterkoetter M."/>
            <person name="Nagy L.G."/>
        </authorList>
    </citation>
    <scope>NUCLEOTIDE SEQUENCE [LARGE SCALE GENOMIC DNA]</scope>
    <source>
        <strain evidence="2">Ar21-2</strain>
    </source>
</reference>
<organism evidence="1 2">
    <name type="scientific">Armillaria gallica</name>
    <name type="common">Bulbous honey fungus</name>
    <name type="synonym">Armillaria bulbosa</name>
    <dbReference type="NCBI Taxonomy" id="47427"/>
    <lineage>
        <taxon>Eukaryota</taxon>
        <taxon>Fungi</taxon>
        <taxon>Dikarya</taxon>
        <taxon>Basidiomycota</taxon>
        <taxon>Agaricomycotina</taxon>
        <taxon>Agaricomycetes</taxon>
        <taxon>Agaricomycetidae</taxon>
        <taxon>Agaricales</taxon>
        <taxon>Marasmiineae</taxon>
        <taxon>Physalacriaceae</taxon>
        <taxon>Armillaria</taxon>
    </lineage>
</organism>
<evidence type="ECO:0000313" key="2">
    <source>
        <dbReference type="Proteomes" id="UP000217790"/>
    </source>
</evidence>
<dbReference type="EMBL" id="KZ293644">
    <property type="protein sequence ID" value="PBL03894.1"/>
    <property type="molecule type" value="Genomic_DNA"/>
</dbReference>
<dbReference type="STRING" id="47427.A0A2H3EWT8"/>
<proteinExistence type="predicted"/>
<keyword evidence="2" id="KW-1185">Reference proteome</keyword>
<dbReference type="AlphaFoldDB" id="A0A2H3EWT8"/>
<dbReference type="InParanoid" id="A0A2H3EWT8"/>
<name>A0A2H3EWT8_ARMGA</name>
<gene>
    <name evidence="1" type="ORF">ARMGADRAFT_1022453</name>
</gene>
<dbReference type="OMA" id="VMNIVAY"/>
<dbReference type="OrthoDB" id="3041043at2759"/>
<evidence type="ECO:0000313" key="1">
    <source>
        <dbReference type="EMBL" id="PBL03894.1"/>
    </source>
</evidence>
<protein>
    <submittedName>
        <fullName evidence="1">Uncharacterized protein</fullName>
    </submittedName>
</protein>
<dbReference type="Proteomes" id="UP000217790">
    <property type="component" value="Unassembled WGS sequence"/>
</dbReference>
<accession>A0A2H3EWT8</accession>